<name>A0AB38HDH7_9PAST</name>
<reference evidence="1 2" key="1">
    <citation type="submission" date="2018-06" db="EMBL/GenBank/DDBJ databases">
        <authorList>
            <consortium name="Pathogen Informatics"/>
            <person name="Doyle S."/>
        </authorList>
    </citation>
    <scope>NUCLEOTIDE SEQUENCE [LARGE SCALE GENOMIC DNA]</scope>
    <source>
        <strain evidence="1 2">NCTC8540</strain>
    </source>
</reference>
<dbReference type="InterPro" id="IPR009057">
    <property type="entry name" value="Homeodomain-like_sf"/>
</dbReference>
<accession>A0AB38HDH7</accession>
<dbReference type="SUPFAM" id="SSF46689">
    <property type="entry name" value="Homeodomain-like"/>
    <property type="match status" value="1"/>
</dbReference>
<proteinExistence type="predicted"/>
<dbReference type="AlphaFoldDB" id="A0AB38HDH7"/>
<evidence type="ECO:0000313" key="1">
    <source>
        <dbReference type="EMBL" id="STO69657.1"/>
    </source>
</evidence>
<protein>
    <submittedName>
        <fullName evidence="1">Transposase</fullName>
    </submittedName>
</protein>
<dbReference type="EMBL" id="UGHJ01000001">
    <property type="protein sequence ID" value="STO69657.1"/>
    <property type="molecule type" value="Genomic_DNA"/>
</dbReference>
<dbReference type="Gene3D" id="1.10.10.60">
    <property type="entry name" value="Homeodomain-like"/>
    <property type="match status" value="1"/>
</dbReference>
<dbReference type="Proteomes" id="UP000254496">
    <property type="component" value="Unassembled WGS sequence"/>
</dbReference>
<gene>
    <name evidence="1" type="primary">muA_4</name>
    <name evidence="1" type="ORF">NCTC8540_02214</name>
</gene>
<comment type="caution">
    <text evidence="1">The sequence shown here is derived from an EMBL/GenBank/DDBJ whole genome shotgun (WGS) entry which is preliminary data.</text>
</comment>
<organism evidence="1 2">
    <name type="scientific">Canicola haemoglobinophilus</name>
    <dbReference type="NCBI Taxonomy" id="733"/>
    <lineage>
        <taxon>Bacteria</taxon>
        <taxon>Pseudomonadati</taxon>
        <taxon>Pseudomonadota</taxon>
        <taxon>Gammaproteobacteria</taxon>
        <taxon>Pasteurellales</taxon>
        <taxon>Pasteurellaceae</taxon>
        <taxon>Canicola</taxon>
    </lineage>
</organism>
<evidence type="ECO:0000313" key="2">
    <source>
        <dbReference type="Proteomes" id="UP000254496"/>
    </source>
</evidence>
<dbReference type="SUPFAM" id="SSF46955">
    <property type="entry name" value="Putative DNA-binding domain"/>
    <property type="match status" value="1"/>
</dbReference>
<sequence>MEQVSLKTHYSVYELADLGLLGLPKAPKNISVQAKRENWQMWDDASHKAQEQAKIKLGVMFAVANLVESGVNVLNAFDAVCGKENAERQQNNQKKLTVGSLKNWWYLIKNAPRED</sequence>
<dbReference type="RefSeq" id="WP_412778983.1">
    <property type="nucleotide sequence ID" value="NZ_UGHE01000002.1"/>
</dbReference>
<dbReference type="InterPro" id="IPR009061">
    <property type="entry name" value="DNA-bd_dom_put_sf"/>
</dbReference>